<dbReference type="EMBL" id="FNNU01000006">
    <property type="protein sequence ID" value="SDX80869.1"/>
    <property type="molecule type" value="Genomic_DNA"/>
</dbReference>
<evidence type="ECO:0000256" key="1">
    <source>
        <dbReference type="SAM" id="SignalP"/>
    </source>
</evidence>
<dbReference type="RefSeq" id="WP_090231235.1">
    <property type="nucleotide sequence ID" value="NZ_FNNU01000006.1"/>
</dbReference>
<dbReference type="OrthoDB" id="8747607at2"/>
<keyword evidence="1" id="KW-0732">Signal</keyword>
<reference evidence="3" key="1">
    <citation type="submission" date="2016-10" db="EMBL/GenBank/DDBJ databases">
        <authorList>
            <person name="Varghese N."/>
            <person name="Submissions S."/>
        </authorList>
    </citation>
    <scope>NUCLEOTIDE SEQUENCE [LARGE SCALE GENOMIC DNA]</scope>
    <source>
        <strain evidence="3">NRRL B-59562</strain>
    </source>
</reference>
<protein>
    <submittedName>
        <fullName evidence="2">Amino acid ABC transporter substrate-binding protein, PAAT family</fullName>
    </submittedName>
</protein>
<gene>
    <name evidence="2" type="ORF">SAMN05216287_3826</name>
</gene>
<dbReference type="Proteomes" id="UP000243778">
    <property type="component" value="Unassembled WGS sequence"/>
</dbReference>
<dbReference type="AlphaFoldDB" id="A0A1H3ESH5"/>
<sequence length="262" mass="30150">MFAPSKILFLLCCLLTQSLLAAQRVVVGATEYPPYVTMPAQGEPRGLLPELLEAMNAVQDDYRFEITLTSTGRRYRDFTRGRIDLVLFESRQWGWQDIPMQTLDLGIDDSEVFVARAVPGRDQSYFATLEDKRLGLHIGYHYAFADFESDSERLHQRFDVVVSRSHETNLEMLLRQRIDLTVMAKSYLRMDFDARPELRERLLVSTRVDQTFRPLALIRPNGPIDAERLSAILEALRRDGRYAALLARYHLDAATAQDDARH</sequence>
<keyword evidence="3" id="KW-1185">Reference proteome</keyword>
<dbReference type="STRING" id="1007099.SAMN05216287_3826"/>
<proteinExistence type="predicted"/>
<evidence type="ECO:0000313" key="3">
    <source>
        <dbReference type="Proteomes" id="UP000243778"/>
    </source>
</evidence>
<feature type="signal peptide" evidence="1">
    <location>
        <begin position="1"/>
        <end position="21"/>
    </location>
</feature>
<organism evidence="2 3">
    <name type="scientific">Pseudomonas kuykendallii</name>
    <dbReference type="NCBI Taxonomy" id="1007099"/>
    <lineage>
        <taxon>Bacteria</taxon>
        <taxon>Pseudomonadati</taxon>
        <taxon>Pseudomonadota</taxon>
        <taxon>Gammaproteobacteria</taxon>
        <taxon>Pseudomonadales</taxon>
        <taxon>Pseudomonadaceae</taxon>
        <taxon>Pseudomonas</taxon>
    </lineage>
</organism>
<evidence type="ECO:0000313" key="2">
    <source>
        <dbReference type="EMBL" id="SDX80869.1"/>
    </source>
</evidence>
<dbReference type="SUPFAM" id="SSF53850">
    <property type="entry name" value="Periplasmic binding protein-like II"/>
    <property type="match status" value="1"/>
</dbReference>
<feature type="chain" id="PRO_5017256478" evidence="1">
    <location>
        <begin position="22"/>
        <end position="262"/>
    </location>
</feature>
<name>A0A1H3ESH5_9PSED</name>
<accession>A0A1H3ESH5</accession>
<dbReference type="Gene3D" id="3.40.190.10">
    <property type="entry name" value="Periplasmic binding protein-like II"/>
    <property type="match status" value="2"/>
</dbReference>